<evidence type="ECO:0000256" key="9">
    <source>
        <dbReference type="SAM" id="MobiDB-lite"/>
    </source>
</evidence>
<keyword evidence="5 8" id="KW-0233">DNA recombination</keyword>
<dbReference type="InterPro" id="IPR000305">
    <property type="entry name" value="GIY-YIG_endonuc"/>
</dbReference>
<feature type="domain" description="GIY-YIG" evidence="10">
    <location>
        <begin position="13"/>
        <end position="97"/>
    </location>
</feature>
<keyword evidence="12" id="KW-1185">Reference proteome</keyword>
<dbReference type="Gene3D" id="3.40.1440.10">
    <property type="entry name" value="GIY-YIG endonuclease"/>
    <property type="match status" value="1"/>
</dbReference>
<evidence type="ECO:0000256" key="6">
    <source>
        <dbReference type="ARBA" id="ARBA00023204"/>
    </source>
</evidence>
<evidence type="ECO:0000256" key="3">
    <source>
        <dbReference type="ARBA" id="ARBA00022763"/>
    </source>
</evidence>
<keyword evidence="1 8" id="KW-0540">Nuclease</keyword>
<keyword evidence="6 8" id="KW-0234">DNA repair</keyword>
<evidence type="ECO:0000256" key="8">
    <source>
        <dbReference type="HAMAP-Rule" id="MF_03100"/>
    </source>
</evidence>
<organism evidence="11 12">
    <name type="scientific">Ceratodon purpureus</name>
    <name type="common">Fire moss</name>
    <name type="synonym">Dicranum purpureum</name>
    <dbReference type="NCBI Taxonomy" id="3225"/>
    <lineage>
        <taxon>Eukaryota</taxon>
        <taxon>Viridiplantae</taxon>
        <taxon>Streptophyta</taxon>
        <taxon>Embryophyta</taxon>
        <taxon>Bryophyta</taxon>
        <taxon>Bryophytina</taxon>
        <taxon>Bryopsida</taxon>
        <taxon>Dicranidae</taxon>
        <taxon>Pseudoditrichales</taxon>
        <taxon>Ditrichaceae</taxon>
        <taxon>Ceratodon</taxon>
    </lineage>
</organism>
<dbReference type="EC" id="3.1.-.-" evidence="8"/>
<protein>
    <recommendedName>
        <fullName evidence="8">Structure-specific endonuclease subunit SLX1 homolog</fullName>
        <ecNumber evidence="8">3.1.-.-</ecNumber>
    </recommendedName>
</protein>
<dbReference type="GO" id="GO:0000724">
    <property type="term" value="P:double-strand break repair via homologous recombination"/>
    <property type="evidence" value="ECO:0007669"/>
    <property type="project" value="TreeGrafter"/>
</dbReference>
<comment type="cofactor">
    <cofactor evidence="8">
        <name>a divalent metal cation</name>
        <dbReference type="ChEBI" id="CHEBI:60240"/>
    </cofactor>
</comment>
<evidence type="ECO:0000313" key="12">
    <source>
        <dbReference type="Proteomes" id="UP000822688"/>
    </source>
</evidence>
<comment type="subcellular location">
    <subcellularLocation>
        <location evidence="8">Nucleus</location>
    </subcellularLocation>
</comment>
<dbReference type="Pfam" id="PF01541">
    <property type="entry name" value="GIY-YIG"/>
    <property type="match status" value="1"/>
</dbReference>
<dbReference type="Proteomes" id="UP000822688">
    <property type="component" value="Chromosome 2"/>
</dbReference>
<keyword evidence="2 8" id="KW-0255">Endonuclease</keyword>
<comment type="similarity">
    <text evidence="8">Belongs to the SLX1 family.</text>
</comment>
<dbReference type="InterPro" id="IPR050381">
    <property type="entry name" value="SLX1_endonuclease"/>
</dbReference>
<sequence length="497" mass="55186">MEESGGNGYGRGSFFACYLLTSLNPRYKGCHYIGFTVNPQRRIRQHNGELTSGAWRTHRKRPWDMVLCLYGFSSQVEALQFEWAWQHPMKSLAVKEAAGRIPSSVRGLKKQFYLLFTMLNCDKWSSMDLNVQFLSSKYIDYRKGCPGLPPHMGLSIAPVDSLPMNLEEADSELDDMEKEGFREVSNVEESVDSFLESEPIFSDIEADDLDLQLEEQDSGRGEIGRPKSLNRTKKRSKPPDVYIGDAAASSSRASTIAQPLANATNVSGRQGQVKAANVKDGRQAVDIPASVDYTIRKAPVDDDDLLINRYRQLPASSLGVQVETPVPVSLNPILETSPSTRCRPKNMAAQNVQGQRKTKVKSTTEVSESRDVERQSSCYTYDWHEKVPSCQVLSPLPSGSGAVASGTSLISPFSAFLDRYPVPEPSSIVKRCLQQKSNAYTPILPESSLPIRNLSNEALPENLPRTPPRKPRVVVIIPDDTPILSSREVIDLTDSPY</sequence>
<dbReference type="PROSITE" id="PS50164">
    <property type="entry name" value="GIY_YIG"/>
    <property type="match status" value="1"/>
</dbReference>
<evidence type="ECO:0000256" key="5">
    <source>
        <dbReference type="ARBA" id="ARBA00023172"/>
    </source>
</evidence>
<keyword evidence="7 8" id="KW-0539">Nucleus</keyword>
<dbReference type="GO" id="GO:0017108">
    <property type="term" value="F:5'-flap endonuclease activity"/>
    <property type="evidence" value="ECO:0007669"/>
    <property type="project" value="InterPro"/>
</dbReference>
<reference evidence="11" key="1">
    <citation type="submission" date="2020-06" db="EMBL/GenBank/DDBJ databases">
        <title>WGS assembly of Ceratodon purpureus strain R40.</title>
        <authorList>
            <person name="Carey S.B."/>
            <person name="Jenkins J."/>
            <person name="Shu S."/>
            <person name="Lovell J.T."/>
            <person name="Sreedasyam A."/>
            <person name="Maumus F."/>
            <person name="Tiley G.P."/>
            <person name="Fernandez-Pozo N."/>
            <person name="Barry K."/>
            <person name="Chen C."/>
            <person name="Wang M."/>
            <person name="Lipzen A."/>
            <person name="Daum C."/>
            <person name="Saski C.A."/>
            <person name="Payton A.C."/>
            <person name="Mcbreen J.C."/>
            <person name="Conrad R.E."/>
            <person name="Kollar L.M."/>
            <person name="Olsson S."/>
            <person name="Huttunen S."/>
            <person name="Landis J.B."/>
            <person name="Wickett N.J."/>
            <person name="Johnson M.G."/>
            <person name="Rensing S.A."/>
            <person name="Grimwood J."/>
            <person name="Schmutz J."/>
            <person name="Mcdaniel S.F."/>
        </authorList>
    </citation>
    <scope>NUCLEOTIDE SEQUENCE</scope>
    <source>
        <strain evidence="11">R40</strain>
    </source>
</reference>
<dbReference type="SUPFAM" id="SSF82771">
    <property type="entry name" value="GIY-YIG endonuclease"/>
    <property type="match status" value="1"/>
</dbReference>
<dbReference type="EMBL" id="CM026422">
    <property type="protein sequence ID" value="KAG0587367.1"/>
    <property type="molecule type" value="Genomic_DNA"/>
</dbReference>
<dbReference type="InterPro" id="IPR027520">
    <property type="entry name" value="Slx1"/>
</dbReference>
<comment type="function">
    <text evidence="8">Catalytic subunit of a heterodimeric structure-specific endonuclease that resolves DNA secondary structures generated during DNA repair and recombination. Has endonuclease activity towards branched DNA substrates, introducing single-strand cuts in duplex DNA close to junctions with ss-DNA.</text>
</comment>
<name>A0A8T0IVY8_CERPU</name>
<evidence type="ECO:0000256" key="7">
    <source>
        <dbReference type="ARBA" id="ARBA00023242"/>
    </source>
</evidence>
<evidence type="ECO:0000313" key="11">
    <source>
        <dbReference type="EMBL" id="KAG0587367.1"/>
    </source>
</evidence>
<keyword evidence="4 8" id="KW-0378">Hydrolase</keyword>
<keyword evidence="3 8" id="KW-0227">DNA damage</keyword>
<dbReference type="FunFam" id="3.40.1440.10:FF:000005">
    <property type="entry name" value="Structure-specific endonuclease subunit SLX1 homolog"/>
    <property type="match status" value="1"/>
</dbReference>
<comment type="subunit">
    <text evidence="8">Forms a heterodimer with a member of the SLX4 family.</text>
</comment>
<comment type="caution">
    <text evidence="11">The sequence shown here is derived from an EMBL/GenBank/DDBJ whole genome shotgun (WGS) entry which is preliminary data.</text>
</comment>
<dbReference type="HAMAP" id="MF_03100">
    <property type="entry name" value="Endonuc_su_Slx1"/>
    <property type="match status" value="1"/>
</dbReference>
<dbReference type="CDD" id="cd10455">
    <property type="entry name" value="GIY-YIG_SLX1"/>
    <property type="match status" value="1"/>
</dbReference>
<evidence type="ECO:0000256" key="4">
    <source>
        <dbReference type="ARBA" id="ARBA00022801"/>
    </source>
</evidence>
<accession>A0A8T0IVY8</accession>
<comment type="caution">
    <text evidence="8">Lacks conserved residue(s) required for the propagation of feature annotation.</text>
</comment>
<proteinExistence type="inferred from homology"/>
<dbReference type="PANTHER" id="PTHR20208">
    <property type="entry name" value="STRUCTURE-SPECIFIC ENDONUCLEASE SUBUNIT SLX1"/>
    <property type="match status" value="1"/>
</dbReference>
<dbReference type="GO" id="GO:0033557">
    <property type="term" value="C:Slx1-Slx4 complex"/>
    <property type="evidence" value="ECO:0007669"/>
    <property type="project" value="UniProtKB-UniRule"/>
</dbReference>
<dbReference type="AlphaFoldDB" id="A0A8T0IVY8"/>
<gene>
    <name evidence="11" type="ORF">KC19_2G159500</name>
</gene>
<dbReference type="PANTHER" id="PTHR20208:SF10">
    <property type="entry name" value="STRUCTURE-SPECIFIC ENDONUCLEASE SUBUNIT SLX1"/>
    <property type="match status" value="1"/>
</dbReference>
<evidence type="ECO:0000256" key="2">
    <source>
        <dbReference type="ARBA" id="ARBA00022759"/>
    </source>
</evidence>
<evidence type="ECO:0000259" key="10">
    <source>
        <dbReference type="PROSITE" id="PS50164"/>
    </source>
</evidence>
<dbReference type="GO" id="GO:0008821">
    <property type="term" value="F:crossover junction DNA endonuclease activity"/>
    <property type="evidence" value="ECO:0007669"/>
    <property type="project" value="TreeGrafter"/>
</dbReference>
<evidence type="ECO:0000256" key="1">
    <source>
        <dbReference type="ARBA" id="ARBA00022722"/>
    </source>
</evidence>
<dbReference type="InterPro" id="IPR035901">
    <property type="entry name" value="GIY-YIG_endonuc_sf"/>
</dbReference>
<feature type="region of interest" description="Disordered" evidence="9">
    <location>
        <begin position="215"/>
        <end position="249"/>
    </location>
</feature>